<evidence type="ECO:0000313" key="4">
    <source>
        <dbReference type="EMBL" id="MDA0162117.1"/>
    </source>
</evidence>
<dbReference type="InterPro" id="IPR036116">
    <property type="entry name" value="FN3_sf"/>
</dbReference>
<dbReference type="GO" id="GO:0005975">
    <property type="term" value="P:carbohydrate metabolic process"/>
    <property type="evidence" value="ECO:0007669"/>
    <property type="project" value="UniProtKB-ARBA"/>
</dbReference>
<dbReference type="RefSeq" id="WP_270041354.1">
    <property type="nucleotide sequence ID" value="NZ_JAPDOD010000016.1"/>
</dbReference>
<keyword evidence="5" id="KW-1185">Reference proteome</keyword>
<dbReference type="Gene3D" id="2.60.40.10">
    <property type="entry name" value="Immunoglobulins"/>
    <property type="match status" value="1"/>
</dbReference>
<reference evidence="4" key="1">
    <citation type="submission" date="2022-10" db="EMBL/GenBank/DDBJ databases">
        <title>The WGS of Solirubrobacter ginsenosidimutans DSM 21036.</title>
        <authorList>
            <person name="Jiang Z."/>
        </authorList>
    </citation>
    <scope>NUCLEOTIDE SEQUENCE</scope>
    <source>
        <strain evidence="4">DSM 21036</strain>
    </source>
</reference>
<dbReference type="SMART" id="SM00060">
    <property type="entry name" value="FN3"/>
    <property type="match status" value="1"/>
</dbReference>
<dbReference type="AlphaFoldDB" id="A0A9X3MTG9"/>
<evidence type="ECO:0000256" key="1">
    <source>
        <dbReference type="ARBA" id="ARBA00023295"/>
    </source>
</evidence>
<keyword evidence="1" id="KW-0326">Glycosidase</keyword>
<feature type="signal peptide" evidence="2">
    <location>
        <begin position="1"/>
        <end position="24"/>
    </location>
</feature>
<accession>A0A9X3MTG9</accession>
<dbReference type="CDD" id="cd00063">
    <property type="entry name" value="FN3"/>
    <property type="match status" value="1"/>
</dbReference>
<organism evidence="4 5">
    <name type="scientific">Solirubrobacter ginsenosidimutans</name>
    <dbReference type="NCBI Taxonomy" id="490573"/>
    <lineage>
        <taxon>Bacteria</taxon>
        <taxon>Bacillati</taxon>
        <taxon>Actinomycetota</taxon>
        <taxon>Thermoleophilia</taxon>
        <taxon>Solirubrobacterales</taxon>
        <taxon>Solirubrobacteraceae</taxon>
        <taxon>Solirubrobacter</taxon>
    </lineage>
</organism>
<sequence length="191" mass="19841">MLRRLGIALGAVAASLTLAAAAQAAPTTPIMNPIPVNTCADTVTASWTKSIPDPGAAIVSYRVDIGDLTTGAAGHKFVSGLSTPIGGLVNGHQYVVRVRALQVKNATLTYSASSGRTFRRLCIKISDEILNRYVAYNPFPECIMCGLRAVDVYDGVDPAIIKQLSVATLPAADGLQGINLAADGSVRFIGG</sequence>
<dbReference type="Proteomes" id="UP001149140">
    <property type="component" value="Unassembled WGS sequence"/>
</dbReference>
<dbReference type="InterPro" id="IPR013783">
    <property type="entry name" value="Ig-like_fold"/>
</dbReference>
<dbReference type="InterPro" id="IPR003961">
    <property type="entry name" value="FN3_dom"/>
</dbReference>
<proteinExistence type="predicted"/>
<keyword evidence="2" id="KW-0732">Signal</keyword>
<evidence type="ECO:0000259" key="3">
    <source>
        <dbReference type="PROSITE" id="PS50853"/>
    </source>
</evidence>
<feature type="domain" description="Fibronectin type-III" evidence="3">
    <location>
        <begin position="29"/>
        <end position="121"/>
    </location>
</feature>
<evidence type="ECO:0000256" key="2">
    <source>
        <dbReference type="SAM" id="SignalP"/>
    </source>
</evidence>
<feature type="chain" id="PRO_5040870984" evidence="2">
    <location>
        <begin position="25"/>
        <end position="191"/>
    </location>
</feature>
<evidence type="ECO:0000313" key="5">
    <source>
        <dbReference type="Proteomes" id="UP001149140"/>
    </source>
</evidence>
<dbReference type="PROSITE" id="PS50853">
    <property type="entry name" value="FN3"/>
    <property type="match status" value="1"/>
</dbReference>
<protein>
    <submittedName>
        <fullName evidence="4">Fibronectin type III domain-containing protein</fullName>
    </submittedName>
</protein>
<comment type="caution">
    <text evidence="4">The sequence shown here is derived from an EMBL/GenBank/DDBJ whole genome shotgun (WGS) entry which is preliminary data.</text>
</comment>
<dbReference type="GO" id="GO:0016798">
    <property type="term" value="F:hydrolase activity, acting on glycosyl bonds"/>
    <property type="evidence" value="ECO:0007669"/>
    <property type="project" value="UniProtKB-KW"/>
</dbReference>
<gene>
    <name evidence="4" type="ORF">OM076_17725</name>
</gene>
<dbReference type="EMBL" id="JAPDOD010000016">
    <property type="protein sequence ID" value="MDA0162117.1"/>
    <property type="molecule type" value="Genomic_DNA"/>
</dbReference>
<name>A0A9X3MTG9_9ACTN</name>
<dbReference type="SUPFAM" id="SSF49265">
    <property type="entry name" value="Fibronectin type III"/>
    <property type="match status" value="1"/>
</dbReference>
<keyword evidence="1" id="KW-0378">Hydrolase</keyword>